<comment type="similarity">
    <text evidence="2 11">Belongs to the tRNA nucleotidyltransferase/poly(A) polymerase family.</text>
</comment>
<dbReference type="EC" id="2.7.7.72" evidence="13"/>
<gene>
    <name evidence="13" type="ORF">CTDIVETGP_0105</name>
</gene>
<name>W6N2K7_CLOTY</name>
<evidence type="ECO:0000256" key="10">
    <source>
        <dbReference type="ARBA" id="ARBA00022884"/>
    </source>
</evidence>
<evidence type="ECO:0000256" key="1">
    <source>
        <dbReference type="ARBA" id="ARBA00001946"/>
    </source>
</evidence>
<keyword evidence="10 11" id="KW-0694">RNA-binding</keyword>
<comment type="caution">
    <text evidence="13">The sequence shown here is derived from an EMBL/GenBank/DDBJ whole genome shotgun (WGS) entry which is preliminary data.</text>
</comment>
<dbReference type="GO" id="GO:0046872">
    <property type="term" value="F:metal ion binding"/>
    <property type="evidence" value="ECO:0007669"/>
    <property type="project" value="UniProtKB-KW"/>
</dbReference>
<dbReference type="Pfam" id="PF01743">
    <property type="entry name" value="PolyA_pol"/>
    <property type="match status" value="1"/>
</dbReference>
<dbReference type="InterPro" id="IPR052390">
    <property type="entry name" value="tRNA_nt/polyA_polymerase"/>
</dbReference>
<dbReference type="SUPFAM" id="SSF81891">
    <property type="entry name" value="Poly A polymerase C-terminal region-like"/>
    <property type="match status" value="1"/>
</dbReference>
<evidence type="ECO:0000256" key="2">
    <source>
        <dbReference type="ARBA" id="ARBA00007265"/>
    </source>
</evidence>
<evidence type="ECO:0000256" key="7">
    <source>
        <dbReference type="ARBA" id="ARBA00022723"/>
    </source>
</evidence>
<dbReference type="GO" id="GO:0004810">
    <property type="term" value="F:CCA tRNA nucleotidyltransferase activity"/>
    <property type="evidence" value="ECO:0007669"/>
    <property type="project" value="UniProtKB-EC"/>
</dbReference>
<dbReference type="SUPFAM" id="SSF81301">
    <property type="entry name" value="Nucleotidyltransferase"/>
    <property type="match status" value="1"/>
</dbReference>
<evidence type="ECO:0000256" key="9">
    <source>
        <dbReference type="ARBA" id="ARBA00022842"/>
    </source>
</evidence>
<dbReference type="OrthoDB" id="9805698at2"/>
<evidence type="ECO:0000256" key="6">
    <source>
        <dbReference type="ARBA" id="ARBA00022695"/>
    </source>
</evidence>
<sequence>MDILSGFNDEELYIVNSIERICRIKDIKSYVVGGAVRDILLHVNVKDIDICLNEDPIVVLKSLGGVHKFKYYDEFQTASIIFNNGISIDLIRCRKEVYLKPGMLPKIIPSDIKDDLYRRDFTVNALAYDLSDHKLIDPYGGNSDIEKKLIKKVHKNSYMEDPTRIFRAIKYSIRYGFYLYDVNEIMNCICNKALQSISTDRLVREIYLLCKEENWKNAYLLFEKFHIFKLNCGLIGKINLNTDYNDINIRVLNLYYSLRDKKQGNILTYNSILDTRVKKALIYIRENYHSIKSIEDNILDNYEIFKVFQGIHSYVLIYLSWNFKLAYKIYNYMYNLQSCKLCLNGNKVKSLGVKNGKCIGIILKHSMKIRLNTGIEKELDPEEIKNALKYKDRKF</sequence>
<keyword evidence="3" id="KW-0820">tRNA-binding</keyword>
<dbReference type="GO" id="GO:0000166">
    <property type="term" value="F:nucleotide binding"/>
    <property type="evidence" value="ECO:0007669"/>
    <property type="project" value="UniProtKB-KW"/>
</dbReference>
<dbReference type="PANTHER" id="PTHR47788:SF1">
    <property type="entry name" value="A-ADDING TRNA NUCLEOTIDYLTRANSFERASE"/>
    <property type="match status" value="1"/>
</dbReference>
<evidence type="ECO:0000256" key="11">
    <source>
        <dbReference type="RuleBase" id="RU003953"/>
    </source>
</evidence>
<feature type="domain" description="Poly A polymerase head" evidence="12">
    <location>
        <begin position="30"/>
        <end position="150"/>
    </location>
</feature>
<dbReference type="GeneID" id="29419009"/>
<evidence type="ECO:0000256" key="8">
    <source>
        <dbReference type="ARBA" id="ARBA00022741"/>
    </source>
</evidence>
<evidence type="ECO:0000256" key="5">
    <source>
        <dbReference type="ARBA" id="ARBA00022694"/>
    </source>
</evidence>
<reference evidence="13 14" key="1">
    <citation type="journal article" date="2015" name="Genome Announc.">
        <title>Draft Genome Sequence of Clostridium tyrobutyricum Strain DIVETGP, Isolated from Cow's Milk for Grana Padano Production.</title>
        <authorList>
            <person name="Soggiu A."/>
            <person name="Piras C."/>
            <person name="Gaiarsa S."/>
            <person name="Sassera D."/>
            <person name="Roncada P."/>
            <person name="Bendixen E."/>
            <person name="Brasca M."/>
            <person name="Bonizzi L."/>
        </authorList>
    </citation>
    <scope>NUCLEOTIDE SEQUENCE [LARGE SCALE GENOMIC DNA]</scope>
    <source>
        <strain evidence="13 14">DIVETGP</strain>
    </source>
</reference>
<dbReference type="Gene3D" id="3.30.460.10">
    <property type="entry name" value="Beta Polymerase, domain 2"/>
    <property type="match status" value="1"/>
</dbReference>
<keyword evidence="6 13" id="KW-0548">Nucleotidyltransferase</keyword>
<keyword evidence="9" id="KW-0460">Magnesium</keyword>
<keyword evidence="14" id="KW-1185">Reference proteome</keyword>
<dbReference type="GO" id="GO:0008033">
    <property type="term" value="P:tRNA processing"/>
    <property type="evidence" value="ECO:0007669"/>
    <property type="project" value="UniProtKB-KW"/>
</dbReference>
<dbReference type="Gene3D" id="1.10.3090.10">
    <property type="entry name" value="cca-adding enzyme, domain 2"/>
    <property type="match status" value="1"/>
</dbReference>
<dbReference type="InterPro" id="IPR043519">
    <property type="entry name" value="NT_sf"/>
</dbReference>
<evidence type="ECO:0000256" key="3">
    <source>
        <dbReference type="ARBA" id="ARBA00022555"/>
    </source>
</evidence>
<evidence type="ECO:0000313" key="14">
    <source>
        <dbReference type="Proteomes" id="UP000019482"/>
    </source>
</evidence>
<keyword evidence="4 11" id="KW-0808">Transferase</keyword>
<dbReference type="PANTHER" id="PTHR47788">
    <property type="entry name" value="POLYA POLYMERASE"/>
    <property type="match status" value="1"/>
</dbReference>
<keyword evidence="5" id="KW-0819">tRNA processing</keyword>
<keyword evidence="8" id="KW-0547">Nucleotide-binding</keyword>
<dbReference type="CDD" id="cd05398">
    <property type="entry name" value="NT_ClassII-CCAase"/>
    <property type="match status" value="1"/>
</dbReference>
<accession>W6N2K7</accession>
<protein>
    <submittedName>
        <fullName evidence="13">tRNA nucleotidyltransferase, A-adding</fullName>
        <ecNumber evidence="13">2.7.7.72</ecNumber>
    </submittedName>
</protein>
<dbReference type="RefSeq" id="WP_017894703.1">
    <property type="nucleotide sequence ID" value="NZ_CBXI010000003.1"/>
</dbReference>
<dbReference type="GO" id="GO:0000049">
    <property type="term" value="F:tRNA binding"/>
    <property type="evidence" value="ECO:0007669"/>
    <property type="project" value="UniProtKB-KW"/>
</dbReference>
<dbReference type="Proteomes" id="UP000019482">
    <property type="component" value="Unassembled WGS sequence"/>
</dbReference>
<comment type="cofactor">
    <cofactor evidence="1">
        <name>Mg(2+)</name>
        <dbReference type="ChEBI" id="CHEBI:18420"/>
    </cofactor>
</comment>
<evidence type="ECO:0000256" key="4">
    <source>
        <dbReference type="ARBA" id="ARBA00022679"/>
    </source>
</evidence>
<keyword evidence="7" id="KW-0479">Metal-binding</keyword>
<organism evidence="13 14">
    <name type="scientific">Clostridium tyrobutyricum DIVETGP</name>
    <dbReference type="NCBI Taxonomy" id="1408889"/>
    <lineage>
        <taxon>Bacteria</taxon>
        <taxon>Bacillati</taxon>
        <taxon>Bacillota</taxon>
        <taxon>Clostridia</taxon>
        <taxon>Eubacteriales</taxon>
        <taxon>Clostridiaceae</taxon>
        <taxon>Clostridium</taxon>
    </lineage>
</organism>
<evidence type="ECO:0000313" key="13">
    <source>
        <dbReference type="EMBL" id="CDL90035.1"/>
    </source>
</evidence>
<evidence type="ECO:0000259" key="12">
    <source>
        <dbReference type="Pfam" id="PF01743"/>
    </source>
</evidence>
<dbReference type="AlphaFoldDB" id="W6N2K7"/>
<dbReference type="EMBL" id="CBXI010000003">
    <property type="protein sequence ID" value="CDL90035.1"/>
    <property type="molecule type" value="Genomic_DNA"/>
</dbReference>
<proteinExistence type="inferred from homology"/>
<dbReference type="InterPro" id="IPR002646">
    <property type="entry name" value="PolA_pol_head_dom"/>
</dbReference>